<protein>
    <submittedName>
        <fullName evidence="1">Ankyrin repeat and SAM domain containing protein 6</fullName>
    </submittedName>
</protein>
<evidence type="ECO:0000313" key="2">
    <source>
        <dbReference type="Proteomes" id="UP000805649"/>
    </source>
</evidence>
<comment type="caution">
    <text evidence="1">The sequence shown here is derived from an EMBL/GenBank/DDBJ whole genome shotgun (WGS) entry which is preliminary data.</text>
</comment>
<proteinExistence type="predicted"/>
<dbReference type="Proteomes" id="UP000805649">
    <property type="component" value="Unassembled WGS sequence"/>
</dbReference>
<sequence length="973" mass="109422">MDHRSYAIAWILSTPDHHSIATSFFDETYHQFHSAAWNMTYSTGRVGQHNVVAASKGTATTSQNSGDVVDNLLQEFPSIRAGFLVSVNAITSHKGPARVGDVVVGTRPSLQNGILYFNAKETREQNRLVVTGEPKHVPEQIAEAVEGFLNQKGRNDWLRAIAKGSTQCQRMVFRGLIASSKQLLNDAVLVDRLRGENNVVCFETTAASIKSQSLTVVAGIAGYAGSGQNDLPSAEVCKLVISYLSCLTRRVNTNVVSEPPLTSYYHYEPIDLERPGFRLLSLERGFKGEPIRCRIFQAYLYNKSDEANKHNDLSLIPYEALSYCWGDSTRLRHTVAVDGKVLFVTENLLDALKNLRRDYEDRILWVDALCIDQSNIRERGHQVECMGKVYEYADSVLCWLGHVEHTTSHLITLFQRFKRNVPQVAWENWPLHDSRWSHTWEQTLSGQPNHDYPSLLRRLMANEWFSRVWILQEVANAGKASLGCSEGWVDSKSFTMAPTLLGVQPDSQCQAIIDIMPGPSRKFSWWSQESNISTLLWRFRDCQASDPRDRLYALRGLASDGKRFEADYTKTEEAVMRDVVAYLFDQENPSDTFGPANIADLQIKIPDLSAITLEKKVLSGAMIEEVKKFMQKQNSTVSLSEAVINYTWCTQSDLMAYFETGPAFQDLVLGDISQGLANKHTKALGRYLEEREGYVLVTQETMQAISRNGIDLAQLVSQPGRDDIKVTAALVKHIARQGLDSFKMLLNSRMSEVADSIIRAREFDGDLMVLLLDQQGEKFQITEDFVKMAAGNSFSGEEAMKLLLDRRGDEVKITENVIKEAVGNRPYGQKIIKLLLDRRGEEVKITEDVVKAAVGNRVSGEKVMRLLLDRRGEEINITEDVVKVAVGNRSSGKEVMSLLFDQRGEEIKITEDIVKEAIGNILSGEKVIKLLLDRRGEEIKITDDIVKAAVMSRDEKVTRLLLDRKQRLKPQVG</sequence>
<keyword evidence="2" id="KW-1185">Reference proteome</keyword>
<organism evidence="1 2">
    <name type="scientific">Colletotrichum truncatum</name>
    <name type="common">Anthracnose fungus</name>
    <name type="synonym">Colletotrichum capsici</name>
    <dbReference type="NCBI Taxonomy" id="5467"/>
    <lineage>
        <taxon>Eukaryota</taxon>
        <taxon>Fungi</taxon>
        <taxon>Dikarya</taxon>
        <taxon>Ascomycota</taxon>
        <taxon>Pezizomycotina</taxon>
        <taxon>Sordariomycetes</taxon>
        <taxon>Hypocreomycetidae</taxon>
        <taxon>Glomerellales</taxon>
        <taxon>Glomerellaceae</taxon>
        <taxon>Colletotrichum</taxon>
        <taxon>Colletotrichum truncatum species complex</taxon>
    </lineage>
</organism>
<name>A0ACC3YE11_COLTU</name>
<evidence type="ECO:0000313" key="1">
    <source>
        <dbReference type="EMBL" id="KAL0930042.1"/>
    </source>
</evidence>
<gene>
    <name evidence="1" type="ORF">CTRU02_214862</name>
</gene>
<accession>A0ACC3YE11</accession>
<dbReference type="EMBL" id="VUJX02000012">
    <property type="protein sequence ID" value="KAL0930042.1"/>
    <property type="molecule type" value="Genomic_DNA"/>
</dbReference>
<reference evidence="1 2" key="1">
    <citation type="journal article" date="2020" name="Phytopathology">
        <title>Genome Sequence Resources of Colletotrichum truncatum, C. plurivorum, C. musicola, and C. sojae: Four Species Pathogenic to Soybean (Glycine max).</title>
        <authorList>
            <person name="Rogerio F."/>
            <person name="Boufleur T.R."/>
            <person name="Ciampi-Guillardi M."/>
            <person name="Sukno S.A."/>
            <person name="Thon M.R."/>
            <person name="Massola Junior N.S."/>
            <person name="Baroncelli R."/>
        </authorList>
    </citation>
    <scope>NUCLEOTIDE SEQUENCE [LARGE SCALE GENOMIC DNA]</scope>
    <source>
        <strain evidence="1 2">CMES1059</strain>
    </source>
</reference>